<protein>
    <submittedName>
        <fullName evidence="2">Nucleotidyltransferase</fullName>
    </submittedName>
</protein>
<reference evidence="2" key="1">
    <citation type="submission" date="2016-11" db="UniProtKB">
        <authorList>
            <consortium name="WormBaseParasite"/>
        </authorList>
    </citation>
    <scope>IDENTIFICATION</scope>
    <source>
        <strain evidence="2">KR3021</strain>
    </source>
</reference>
<name>A0AC35TG95_9BILA</name>
<dbReference type="Proteomes" id="UP000095286">
    <property type="component" value="Unplaced"/>
</dbReference>
<dbReference type="WBParaSite" id="RSKR_0000025950.1">
    <property type="protein sequence ID" value="RSKR_0000025950.1"/>
    <property type="gene ID" value="RSKR_0000025950"/>
</dbReference>
<evidence type="ECO:0000313" key="2">
    <source>
        <dbReference type="WBParaSite" id="RSKR_0000025950.1"/>
    </source>
</evidence>
<proteinExistence type="predicted"/>
<organism evidence="1 2">
    <name type="scientific">Rhabditophanes sp. KR3021</name>
    <dbReference type="NCBI Taxonomy" id="114890"/>
    <lineage>
        <taxon>Eukaryota</taxon>
        <taxon>Metazoa</taxon>
        <taxon>Ecdysozoa</taxon>
        <taxon>Nematoda</taxon>
        <taxon>Chromadorea</taxon>
        <taxon>Rhabditida</taxon>
        <taxon>Tylenchina</taxon>
        <taxon>Panagrolaimomorpha</taxon>
        <taxon>Strongyloidoidea</taxon>
        <taxon>Alloionematidae</taxon>
        <taxon>Rhabditophanes</taxon>
    </lineage>
</organism>
<accession>A0AC35TG95</accession>
<sequence>MVIYLIVFPSGLSKCIPPSTEHLIKGKLIDDEGSTSSSTDSDVIIKAKQIDGYLQQRLKLHTLLREETRKVGDFASIEVLMKRTNQFFKFDSLQKP</sequence>
<evidence type="ECO:0000313" key="1">
    <source>
        <dbReference type="Proteomes" id="UP000095286"/>
    </source>
</evidence>